<organism evidence="1 2">
    <name type="scientific">Trichinella patagoniensis</name>
    <dbReference type="NCBI Taxonomy" id="990121"/>
    <lineage>
        <taxon>Eukaryota</taxon>
        <taxon>Metazoa</taxon>
        <taxon>Ecdysozoa</taxon>
        <taxon>Nematoda</taxon>
        <taxon>Enoplea</taxon>
        <taxon>Dorylaimia</taxon>
        <taxon>Trichinellida</taxon>
        <taxon>Trichinellidae</taxon>
        <taxon>Trichinella</taxon>
    </lineage>
</organism>
<dbReference type="OrthoDB" id="5920048at2759"/>
<sequence length="184" mass="21071">MNRAEKCISPFNEDEISVTPVFTAPVSPFPTLPAPPAHFRPAEPEAVQHEPKSPLILANWFRVRRLTRDKCGKPKWRRLPTVPPRWYSRNSTKESSIASIFKPFHTVALDIIGYFEFSQLAGVKRQASRQGHFPTSDWKQKNNKEQNFLTLVCMYAVDLQLQCKIVFACLIPHHNSTDNSTQPN</sequence>
<keyword evidence="2" id="KW-1185">Reference proteome</keyword>
<gene>
    <name evidence="1" type="ORF">T12_2279</name>
</gene>
<dbReference type="AlphaFoldDB" id="A0A0V0ZLS9"/>
<reference evidence="1 2" key="1">
    <citation type="submission" date="2015-01" db="EMBL/GenBank/DDBJ databases">
        <title>Evolution of Trichinella species and genotypes.</title>
        <authorList>
            <person name="Korhonen P.K."/>
            <person name="Edoardo P."/>
            <person name="Giuseppe L.R."/>
            <person name="Gasser R.B."/>
        </authorList>
    </citation>
    <scope>NUCLEOTIDE SEQUENCE [LARGE SCALE GENOMIC DNA]</scope>
    <source>
        <strain evidence="1">ISS2496</strain>
    </source>
</reference>
<protein>
    <submittedName>
        <fullName evidence="1">Uncharacterized protein</fullName>
    </submittedName>
</protein>
<accession>A0A0V0ZLS9</accession>
<dbReference type="Proteomes" id="UP000054783">
    <property type="component" value="Unassembled WGS sequence"/>
</dbReference>
<proteinExistence type="predicted"/>
<evidence type="ECO:0000313" key="2">
    <source>
        <dbReference type="Proteomes" id="UP000054783"/>
    </source>
</evidence>
<evidence type="ECO:0000313" key="1">
    <source>
        <dbReference type="EMBL" id="KRY13453.1"/>
    </source>
</evidence>
<comment type="caution">
    <text evidence="1">The sequence shown here is derived from an EMBL/GenBank/DDBJ whole genome shotgun (WGS) entry which is preliminary data.</text>
</comment>
<name>A0A0V0ZLS9_9BILA</name>
<dbReference type="EMBL" id="JYDQ01000139">
    <property type="protein sequence ID" value="KRY13453.1"/>
    <property type="molecule type" value="Genomic_DNA"/>
</dbReference>